<dbReference type="AlphaFoldDB" id="A0AAN4Z9F1"/>
<dbReference type="InterPro" id="IPR050117">
    <property type="entry name" value="MAPK"/>
</dbReference>
<dbReference type="Gene3D" id="1.10.510.10">
    <property type="entry name" value="Transferase(Phosphotransferase) domain 1"/>
    <property type="match status" value="1"/>
</dbReference>
<feature type="non-terminal residue" evidence="4">
    <location>
        <position position="211"/>
    </location>
</feature>
<dbReference type="GO" id="GO:0004672">
    <property type="term" value="F:protein kinase activity"/>
    <property type="evidence" value="ECO:0007669"/>
    <property type="project" value="InterPro"/>
</dbReference>
<keyword evidence="1" id="KW-0547">Nucleotide-binding</keyword>
<dbReference type="EMBL" id="BTRK01000002">
    <property type="protein sequence ID" value="GMR34871.1"/>
    <property type="molecule type" value="Genomic_DNA"/>
</dbReference>
<evidence type="ECO:0000256" key="1">
    <source>
        <dbReference type="ARBA" id="ARBA00022741"/>
    </source>
</evidence>
<evidence type="ECO:0000256" key="2">
    <source>
        <dbReference type="ARBA" id="ARBA00022840"/>
    </source>
</evidence>
<dbReference type="InterPro" id="IPR000719">
    <property type="entry name" value="Prot_kinase_dom"/>
</dbReference>
<comment type="caution">
    <text evidence="4">The sequence shown here is derived from an EMBL/GenBank/DDBJ whole genome shotgun (WGS) entry which is preliminary data.</text>
</comment>
<evidence type="ECO:0000313" key="5">
    <source>
        <dbReference type="Proteomes" id="UP001328107"/>
    </source>
</evidence>
<evidence type="ECO:0000313" key="4">
    <source>
        <dbReference type="EMBL" id="GMR34871.1"/>
    </source>
</evidence>
<dbReference type="PANTHER" id="PTHR24055">
    <property type="entry name" value="MITOGEN-ACTIVATED PROTEIN KINASE"/>
    <property type="match status" value="1"/>
</dbReference>
<dbReference type="SUPFAM" id="SSF56112">
    <property type="entry name" value="Protein kinase-like (PK-like)"/>
    <property type="match status" value="1"/>
</dbReference>
<evidence type="ECO:0000259" key="3">
    <source>
        <dbReference type="PROSITE" id="PS50011"/>
    </source>
</evidence>
<dbReference type="PROSITE" id="PS50011">
    <property type="entry name" value="PROTEIN_KINASE_DOM"/>
    <property type="match status" value="1"/>
</dbReference>
<gene>
    <name evidence="4" type="ORF">PMAYCL1PPCAC_05066</name>
</gene>
<reference evidence="5" key="1">
    <citation type="submission" date="2022-10" db="EMBL/GenBank/DDBJ databases">
        <title>Genome assembly of Pristionchus species.</title>
        <authorList>
            <person name="Yoshida K."/>
            <person name="Sommer R.J."/>
        </authorList>
    </citation>
    <scope>NUCLEOTIDE SEQUENCE [LARGE SCALE GENOMIC DNA]</scope>
    <source>
        <strain evidence="5">RS5460</strain>
    </source>
</reference>
<dbReference type="InterPro" id="IPR011009">
    <property type="entry name" value="Kinase-like_dom_sf"/>
</dbReference>
<feature type="domain" description="Protein kinase" evidence="3">
    <location>
        <begin position="1"/>
        <end position="211"/>
    </location>
</feature>
<sequence>MIKNAGYTMESVKKWMRELLSALQHLNSMGEIHRDLNPRNLCIDEDKKLTLIGFSKARKVEGSSAATVKVGNVFYMAIEMQVEMKRAYDEKVDIWSLAVVLCEMLTGTKLFTWRNDGKEVKKQMIEYCEPVDDEVIQMVQMLNPSNISGESNKSKRVPDFCMLLKEMMGSNRSITLQDIDNEPKLLDFIDRTLQQKSRARLVNLIEICEVF</sequence>
<dbReference type="SMART" id="SM00220">
    <property type="entry name" value="S_TKc"/>
    <property type="match status" value="1"/>
</dbReference>
<dbReference type="GO" id="GO:0005524">
    <property type="term" value="F:ATP binding"/>
    <property type="evidence" value="ECO:0007669"/>
    <property type="project" value="UniProtKB-KW"/>
</dbReference>
<accession>A0AAN4Z9F1</accession>
<proteinExistence type="predicted"/>
<keyword evidence="5" id="KW-1185">Reference proteome</keyword>
<name>A0AAN4Z9F1_9BILA</name>
<protein>
    <recommendedName>
        <fullName evidence="3">Protein kinase domain-containing protein</fullName>
    </recommendedName>
</protein>
<dbReference type="Proteomes" id="UP001328107">
    <property type="component" value="Unassembled WGS sequence"/>
</dbReference>
<keyword evidence="2" id="KW-0067">ATP-binding</keyword>
<dbReference type="Pfam" id="PF00069">
    <property type="entry name" value="Pkinase"/>
    <property type="match status" value="1"/>
</dbReference>
<organism evidence="4 5">
    <name type="scientific">Pristionchus mayeri</name>
    <dbReference type="NCBI Taxonomy" id="1317129"/>
    <lineage>
        <taxon>Eukaryota</taxon>
        <taxon>Metazoa</taxon>
        <taxon>Ecdysozoa</taxon>
        <taxon>Nematoda</taxon>
        <taxon>Chromadorea</taxon>
        <taxon>Rhabditida</taxon>
        <taxon>Rhabditina</taxon>
        <taxon>Diplogasteromorpha</taxon>
        <taxon>Diplogasteroidea</taxon>
        <taxon>Neodiplogasteridae</taxon>
        <taxon>Pristionchus</taxon>
    </lineage>
</organism>